<keyword evidence="5" id="KW-1185">Reference proteome</keyword>
<sequence>MGRDLPQRTTRGRRMAAQLDEEEDAADNDFWNQEFFKEEAVDDDYKTESEPEDIIDSDFDEEEEAENDDEVEVRDDEPRKKMMKPPGRPPKPKAKPKPKVKKEESEGDEEDEEAGDEDDEGEDGNTRPAKKPKIPREPIIYIAPTLRRSTVAKVAEAEIERQYKAKPARKPRAKNNSDWRPLTQQELLAEAALNEIENTRSLKMLLAREEETKRKAQVVKKKNSGPSVKWRSRKGADGEEHTTLELVNAIVPPRWMQPSRAPPPPHPPICFVTGLPARYVDPQTRSHLANTLAFKRLRGGAGPLAPALQQQLVLHHHMEQAARQQQLDVDPTAARVGTGAVSVLAPVGPHAALMEARRAQQQRREALAEQARAAAATAKGQGPGGAAAGAGSPLDPPPAMPTTDLMALLVDVHRSLAAA</sequence>
<dbReference type="RefSeq" id="XP_001697271.2">
    <property type="nucleotide sequence ID" value="XM_001697219.2"/>
</dbReference>
<protein>
    <recommendedName>
        <fullName evidence="3">Vps72/YL1 C-terminal domain-containing protein</fullName>
    </recommendedName>
</protein>
<evidence type="ECO:0000259" key="3">
    <source>
        <dbReference type="SMART" id="SM00993"/>
    </source>
</evidence>
<dbReference type="SMART" id="SM00993">
    <property type="entry name" value="YL1_C"/>
    <property type="match status" value="1"/>
</dbReference>
<feature type="region of interest" description="Disordered" evidence="2">
    <location>
        <begin position="1"/>
        <end position="137"/>
    </location>
</feature>
<feature type="domain" description="Vps72/YL1 C-terminal" evidence="3">
    <location>
        <begin position="268"/>
        <end position="297"/>
    </location>
</feature>
<dbReference type="InterPro" id="IPR013272">
    <property type="entry name" value="Vps72/YL1_C"/>
</dbReference>
<feature type="compositionally biased region" description="Basic residues" evidence="2">
    <location>
        <begin position="90"/>
        <end position="100"/>
    </location>
</feature>
<dbReference type="InParanoid" id="A0A2K3CQS8"/>
<dbReference type="AlphaFoldDB" id="A0A2K3CQS8"/>
<dbReference type="PANTHER" id="PTHR13275:SF4">
    <property type="entry name" value="VACUOLAR PROTEIN SORTING-ASSOCIATED PROTEIN 72 HOMOLOG"/>
    <property type="match status" value="1"/>
</dbReference>
<dbReference type="Gramene" id="PNW70636">
    <property type="protein sequence ID" value="PNW70636"/>
    <property type="gene ID" value="CHLRE_17g728200v5"/>
</dbReference>
<evidence type="ECO:0000313" key="5">
    <source>
        <dbReference type="Proteomes" id="UP000006906"/>
    </source>
</evidence>
<feature type="region of interest" description="Disordered" evidence="2">
    <location>
        <begin position="216"/>
        <end position="239"/>
    </location>
</feature>
<dbReference type="OrthoDB" id="78296at2759"/>
<dbReference type="ExpressionAtlas" id="A0A2K3CQS8">
    <property type="expression patterns" value="baseline"/>
</dbReference>
<organism evidence="4 5">
    <name type="scientific">Chlamydomonas reinhardtii</name>
    <name type="common">Chlamydomonas smithii</name>
    <dbReference type="NCBI Taxonomy" id="3055"/>
    <lineage>
        <taxon>Eukaryota</taxon>
        <taxon>Viridiplantae</taxon>
        <taxon>Chlorophyta</taxon>
        <taxon>core chlorophytes</taxon>
        <taxon>Chlorophyceae</taxon>
        <taxon>CS clade</taxon>
        <taxon>Chlamydomonadales</taxon>
        <taxon>Chlamydomonadaceae</taxon>
        <taxon>Chlamydomonas</taxon>
    </lineage>
</organism>
<evidence type="ECO:0000313" key="4">
    <source>
        <dbReference type="EMBL" id="PNW70636.1"/>
    </source>
</evidence>
<dbReference type="Pfam" id="PF08265">
    <property type="entry name" value="YL1_C"/>
    <property type="match status" value="1"/>
</dbReference>
<feature type="compositionally biased region" description="Acidic residues" evidence="2">
    <location>
        <begin position="50"/>
        <end position="75"/>
    </location>
</feature>
<proteinExistence type="inferred from homology"/>
<evidence type="ECO:0000256" key="1">
    <source>
        <dbReference type="ARBA" id="ARBA00006832"/>
    </source>
</evidence>
<dbReference type="STRING" id="3055.A0A2K3CQS8"/>
<feature type="compositionally biased region" description="Low complexity" evidence="2">
    <location>
        <begin position="368"/>
        <end position="380"/>
    </location>
</feature>
<dbReference type="KEGG" id="cre:CHLRE_17g728200v5"/>
<dbReference type="FunCoup" id="A0A2K3CQS8">
    <property type="interactions" value="1725"/>
</dbReference>
<evidence type="ECO:0000256" key="2">
    <source>
        <dbReference type="SAM" id="MobiDB-lite"/>
    </source>
</evidence>
<reference evidence="4 5" key="1">
    <citation type="journal article" date="2007" name="Science">
        <title>The Chlamydomonas genome reveals the evolution of key animal and plant functions.</title>
        <authorList>
            <person name="Merchant S.S."/>
            <person name="Prochnik S.E."/>
            <person name="Vallon O."/>
            <person name="Harris E.H."/>
            <person name="Karpowicz S.J."/>
            <person name="Witman G.B."/>
            <person name="Terry A."/>
            <person name="Salamov A."/>
            <person name="Fritz-Laylin L.K."/>
            <person name="Marechal-Drouard L."/>
            <person name="Marshall W.F."/>
            <person name="Qu L.H."/>
            <person name="Nelson D.R."/>
            <person name="Sanderfoot A.A."/>
            <person name="Spalding M.H."/>
            <person name="Kapitonov V.V."/>
            <person name="Ren Q."/>
            <person name="Ferris P."/>
            <person name="Lindquist E."/>
            <person name="Shapiro H."/>
            <person name="Lucas S.M."/>
            <person name="Grimwood J."/>
            <person name="Schmutz J."/>
            <person name="Cardol P."/>
            <person name="Cerutti H."/>
            <person name="Chanfreau G."/>
            <person name="Chen C.L."/>
            <person name="Cognat V."/>
            <person name="Croft M.T."/>
            <person name="Dent R."/>
            <person name="Dutcher S."/>
            <person name="Fernandez E."/>
            <person name="Fukuzawa H."/>
            <person name="Gonzalez-Ballester D."/>
            <person name="Gonzalez-Halphen D."/>
            <person name="Hallmann A."/>
            <person name="Hanikenne M."/>
            <person name="Hippler M."/>
            <person name="Inwood W."/>
            <person name="Jabbari K."/>
            <person name="Kalanon M."/>
            <person name="Kuras R."/>
            <person name="Lefebvre P.A."/>
            <person name="Lemaire S.D."/>
            <person name="Lobanov A.V."/>
            <person name="Lohr M."/>
            <person name="Manuell A."/>
            <person name="Meier I."/>
            <person name="Mets L."/>
            <person name="Mittag M."/>
            <person name="Mittelmeier T."/>
            <person name="Moroney J.V."/>
            <person name="Moseley J."/>
            <person name="Napoli C."/>
            <person name="Nedelcu A.M."/>
            <person name="Niyogi K."/>
            <person name="Novoselov S.V."/>
            <person name="Paulsen I.T."/>
            <person name="Pazour G."/>
            <person name="Purton S."/>
            <person name="Ral J.P."/>
            <person name="Riano-Pachon D.M."/>
            <person name="Riekhof W."/>
            <person name="Rymarquis L."/>
            <person name="Schroda M."/>
            <person name="Stern D."/>
            <person name="Umen J."/>
            <person name="Willows R."/>
            <person name="Wilson N."/>
            <person name="Zimmer S.L."/>
            <person name="Allmer J."/>
            <person name="Balk J."/>
            <person name="Bisova K."/>
            <person name="Chen C.J."/>
            <person name="Elias M."/>
            <person name="Gendler K."/>
            <person name="Hauser C."/>
            <person name="Lamb M.R."/>
            <person name="Ledford H."/>
            <person name="Long J.C."/>
            <person name="Minagawa J."/>
            <person name="Page M.D."/>
            <person name="Pan J."/>
            <person name="Pootakham W."/>
            <person name="Roje S."/>
            <person name="Rose A."/>
            <person name="Stahlberg E."/>
            <person name="Terauchi A.M."/>
            <person name="Yang P."/>
            <person name="Ball S."/>
            <person name="Bowler C."/>
            <person name="Dieckmann C.L."/>
            <person name="Gladyshev V.N."/>
            <person name="Green P."/>
            <person name="Jorgensen R."/>
            <person name="Mayfield S."/>
            <person name="Mueller-Roeber B."/>
            <person name="Rajamani S."/>
            <person name="Sayre R.T."/>
            <person name="Brokstein P."/>
            <person name="Dubchak I."/>
            <person name="Goodstein D."/>
            <person name="Hornick L."/>
            <person name="Huang Y.W."/>
            <person name="Jhaveri J."/>
            <person name="Luo Y."/>
            <person name="Martinez D."/>
            <person name="Ngau W.C."/>
            <person name="Otillar B."/>
            <person name="Poliakov A."/>
            <person name="Porter A."/>
            <person name="Szajkowski L."/>
            <person name="Werner G."/>
            <person name="Zhou K."/>
            <person name="Grigoriev I.V."/>
            <person name="Rokhsar D.S."/>
            <person name="Grossman A.R."/>
        </authorList>
    </citation>
    <scope>NUCLEOTIDE SEQUENCE [LARGE SCALE GENOMIC DNA]</scope>
    <source>
        <strain evidence="5">CC-503</strain>
    </source>
</reference>
<dbReference type="Proteomes" id="UP000006906">
    <property type="component" value="Chromosome 17"/>
</dbReference>
<feature type="region of interest" description="Disordered" evidence="2">
    <location>
        <begin position="361"/>
        <end position="402"/>
    </location>
</feature>
<name>A0A2K3CQS8_CHLRE</name>
<dbReference type="GO" id="GO:0005634">
    <property type="term" value="C:nucleus"/>
    <property type="evidence" value="ECO:0000318"/>
    <property type="project" value="GO_Central"/>
</dbReference>
<dbReference type="EMBL" id="CM008978">
    <property type="protein sequence ID" value="PNW70636.1"/>
    <property type="molecule type" value="Genomic_DNA"/>
</dbReference>
<dbReference type="GeneID" id="5722819"/>
<accession>A0A2K3CQS8</accession>
<dbReference type="InterPro" id="IPR046757">
    <property type="entry name" value="YL1_N"/>
</dbReference>
<feature type="compositionally biased region" description="Acidic residues" evidence="2">
    <location>
        <begin position="105"/>
        <end position="123"/>
    </location>
</feature>
<dbReference type="PANTHER" id="PTHR13275">
    <property type="entry name" value="YL-1 PROTEIN TRANSCRIPTION FACTOR-LIKE 1"/>
    <property type="match status" value="1"/>
</dbReference>
<dbReference type="Pfam" id="PF05764">
    <property type="entry name" value="YL1"/>
    <property type="match status" value="1"/>
</dbReference>
<feature type="compositionally biased region" description="Basic and acidic residues" evidence="2">
    <location>
        <begin position="35"/>
        <end position="49"/>
    </location>
</feature>
<gene>
    <name evidence="4" type="ORF">CHLRE_17g728200v5</name>
</gene>
<comment type="similarity">
    <text evidence="1">Belongs to the VPS72/YL1 family.</text>
</comment>
<dbReference type="PaxDb" id="3055-EDP00526"/>